<proteinExistence type="predicted"/>
<keyword evidence="2" id="KW-1185">Reference proteome</keyword>
<accession>A0ABQ7GEB4</accession>
<protein>
    <submittedName>
        <fullName evidence="1">Uncharacterized protein</fullName>
    </submittedName>
</protein>
<evidence type="ECO:0000313" key="1">
    <source>
        <dbReference type="EMBL" id="KAF5832952.1"/>
    </source>
</evidence>
<dbReference type="Proteomes" id="UP000815325">
    <property type="component" value="Unassembled WGS sequence"/>
</dbReference>
<comment type="caution">
    <text evidence="1">The sequence shown here is derived from an EMBL/GenBank/DDBJ whole genome shotgun (WGS) entry which is preliminary data.</text>
</comment>
<organism evidence="1 2">
    <name type="scientific">Dunaliella salina</name>
    <name type="common">Green alga</name>
    <name type="synonym">Protococcus salinus</name>
    <dbReference type="NCBI Taxonomy" id="3046"/>
    <lineage>
        <taxon>Eukaryota</taxon>
        <taxon>Viridiplantae</taxon>
        <taxon>Chlorophyta</taxon>
        <taxon>core chlorophytes</taxon>
        <taxon>Chlorophyceae</taxon>
        <taxon>CS clade</taxon>
        <taxon>Chlamydomonadales</taxon>
        <taxon>Dunaliellaceae</taxon>
        <taxon>Dunaliella</taxon>
    </lineage>
</organism>
<feature type="non-terminal residue" evidence="1">
    <location>
        <position position="131"/>
    </location>
</feature>
<sequence length="131" mass="14766">MEENSLDEGLMDEEEVGIKLTLLYTEGKSMELDLQGSPSFTVGEVLDWVHREEEDLQLPAGTQFVAYPSNSVTPLQRDQQIPTDFRLRLVAKGLEKVPRLYEEKADQILATPSPAFIRQEAGNFSILDNLL</sequence>
<name>A0ABQ7GEB4_DUNSA</name>
<evidence type="ECO:0000313" key="2">
    <source>
        <dbReference type="Proteomes" id="UP000815325"/>
    </source>
</evidence>
<gene>
    <name evidence="1" type="ORF">DUNSADRAFT_10998</name>
</gene>
<dbReference type="EMBL" id="MU069839">
    <property type="protein sequence ID" value="KAF5832952.1"/>
    <property type="molecule type" value="Genomic_DNA"/>
</dbReference>
<reference evidence="1" key="1">
    <citation type="submission" date="2017-08" db="EMBL/GenBank/DDBJ databases">
        <authorList>
            <person name="Polle J.E."/>
            <person name="Barry K."/>
            <person name="Cushman J."/>
            <person name="Schmutz J."/>
            <person name="Tran D."/>
            <person name="Hathwaick L.T."/>
            <person name="Yim W.C."/>
            <person name="Jenkins J."/>
            <person name="Mckie-Krisberg Z.M."/>
            <person name="Prochnik S."/>
            <person name="Lindquist E."/>
            <person name="Dockter R.B."/>
            <person name="Adam C."/>
            <person name="Molina H."/>
            <person name="Bunkerborg J."/>
            <person name="Jin E."/>
            <person name="Buchheim M."/>
            <person name="Magnuson J."/>
        </authorList>
    </citation>
    <scope>NUCLEOTIDE SEQUENCE</scope>
    <source>
        <strain evidence="1">CCAP 19/18</strain>
    </source>
</reference>